<organism evidence="3 4">
    <name type="scientific">Romeriopsis navalis LEGE 11480</name>
    <dbReference type="NCBI Taxonomy" id="2777977"/>
    <lineage>
        <taxon>Bacteria</taxon>
        <taxon>Bacillati</taxon>
        <taxon>Cyanobacteriota</taxon>
        <taxon>Cyanophyceae</taxon>
        <taxon>Leptolyngbyales</taxon>
        <taxon>Leptolyngbyaceae</taxon>
        <taxon>Romeriopsis</taxon>
        <taxon>Romeriopsis navalis</taxon>
    </lineage>
</organism>
<gene>
    <name evidence="3" type="ORF">IQ266_24600</name>
</gene>
<evidence type="ECO:0000256" key="1">
    <source>
        <dbReference type="SAM" id="Phobius"/>
    </source>
</evidence>
<keyword evidence="1" id="KW-0812">Transmembrane</keyword>
<keyword evidence="1" id="KW-0472">Membrane</keyword>
<feature type="domain" description="Glycosyltransferase 2-like" evidence="2">
    <location>
        <begin position="20"/>
        <end position="138"/>
    </location>
</feature>
<evidence type="ECO:0000259" key="2">
    <source>
        <dbReference type="Pfam" id="PF00535"/>
    </source>
</evidence>
<evidence type="ECO:0000313" key="3">
    <source>
        <dbReference type="EMBL" id="MBE9032920.1"/>
    </source>
</evidence>
<feature type="transmembrane region" description="Helical" evidence="1">
    <location>
        <begin position="254"/>
        <end position="284"/>
    </location>
</feature>
<keyword evidence="1" id="KW-1133">Transmembrane helix</keyword>
<dbReference type="Pfam" id="PF00535">
    <property type="entry name" value="Glycos_transf_2"/>
    <property type="match status" value="1"/>
</dbReference>
<dbReference type="CDD" id="cd00761">
    <property type="entry name" value="Glyco_tranf_GTA_type"/>
    <property type="match status" value="1"/>
</dbReference>
<comment type="caution">
    <text evidence="3">The sequence shown here is derived from an EMBL/GenBank/DDBJ whole genome shotgun (WGS) entry which is preliminary data.</text>
</comment>
<accession>A0A928VUP9</accession>
<dbReference type="Gene3D" id="3.90.550.10">
    <property type="entry name" value="Spore Coat Polysaccharide Biosynthesis Protein SpsA, Chain A"/>
    <property type="match status" value="1"/>
</dbReference>
<dbReference type="PANTHER" id="PTHR43685">
    <property type="entry name" value="GLYCOSYLTRANSFERASE"/>
    <property type="match status" value="1"/>
</dbReference>
<dbReference type="SUPFAM" id="SSF53448">
    <property type="entry name" value="Nucleotide-diphospho-sugar transferases"/>
    <property type="match status" value="1"/>
</dbReference>
<reference evidence="3" key="1">
    <citation type="submission" date="2020-10" db="EMBL/GenBank/DDBJ databases">
        <authorList>
            <person name="Castelo-Branco R."/>
            <person name="Eusebio N."/>
            <person name="Adriana R."/>
            <person name="Vieira A."/>
            <person name="Brugerolle De Fraissinette N."/>
            <person name="Rezende De Castro R."/>
            <person name="Schneider M.P."/>
            <person name="Vasconcelos V."/>
            <person name="Leao P.N."/>
        </authorList>
    </citation>
    <scope>NUCLEOTIDE SEQUENCE</scope>
    <source>
        <strain evidence="3">LEGE 11480</strain>
    </source>
</reference>
<dbReference type="InterPro" id="IPR001173">
    <property type="entry name" value="Glyco_trans_2-like"/>
</dbReference>
<dbReference type="Proteomes" id="UP000625316">
    <property type="component" value="Unassembled WGS sequence"/>
</dbReference>
<dbReference type="EMBL" id="JADEXQ010000134">
    <property type="protein sequence ID" value="MBE9032920.1"/>
    <property type="molecule type" value="Genomic_DNA"/>
</dbReference>
<proteinExistence type="predicted"/>
<evidence type="ECO:0000313" key="4">
    <source>
        <dbReference type="Proteomes" id="UP000625316"/>
    </source>
</evidence>
<dbReference type="PANTHER" id="PTHR43685:SF2">
    <property type="entry name" value="GLYCOSYLTRANSFERASE 2-LIKE DOMAIN-CONTAINING PROTEIN"/>
    <property type="match status" value="1"/>
</dbReference>
<name>A0A928VUP9_9CYAN</name>
<sequence length="341" mass="38199">MNQATRSPTPTLRTQVGIVLIGRNEGDRLLRCLDSIVGQVETIVYVDSGSSDGSCAAAAARGVQVVELDRRRPFSAARARNAGFRWISQHHPEVAYIQFIDGDCEVVTGWLEAAAAELNQDAGITAVCGWRRERYPERSVFNRICDVEWHWGNVGEVGQFGGDVMIRANMLQAVNGYNDNVIAAEDDELGLRLRQLGGQLMRIDYDSTIHDANITKISQWWNRAKRCGYAYALVSSIHGAPPERKFVKEVRRTMLWGAIVPLSSILLAIPSQGLSLLLLLRYPLVMGRTILYTRERDFGWADSIAWGISCGLSSFPEVLGIIKFHRNQQRQQQHQIIEYKG</sequence>
<dbReference type="AlphaFoldDB" id="A0A928VUP9"/>
<protein>
    <submittedName>
        <fullName evidence="3">Glycosyltransferase family 2 protein</fullName>
    </submittedName>
</protein>
<keyword evidence="4" id="KW-1185">Reference proteome</keyword>
<dbReference type="InterPro" id="IPR050834">
    <property type="entry name" value="Glycosyltransf_2"/>
</dbReference>
<dbReference type="InterPro" id="IPR029044">
    <property type="entry name" value="Nucleotide-diphossugar_trans"/>
</dbReference>